<evidence type="ECO:0000313" key="1">
    <source>
        <dbReference type="EMBL" id="CUX12556.1"/>
    </source>
</evidence>
<dbReference type="Proteomes" id="UP000191988">
    <property type="component" value="Unassembled WGS sequence"/>
</dbReference>
<reference evidence="2" key="1">
    <citation type="submission" date="2016-01" db="EMBL/GenBank/DDBJ databases">
        <authorList>
            <person name="Regsiter A."/>
            <person name="william w."/>
        </authorList>
    </citation>
    <scope>NUCLEOTIDE SEQUENCE [LARGE SCALE GENOMIC DNA]</scope>
    <source>
        <strain evidence="2">CFBP 6623</strain>
    </source>
</reference>
<dbReference type="AlphaFoldDB" id="A0A1S7NWC7"/>
<proteinExistence type="predicted"/>
<accession>A0A1S7NWC7</accession>
<evidence type="ECO:0000313" key="2">
    <source>
        <dbReference type="Proteomes" id="UP000191988"/>
    </source>
</evidence>
<keyword evidence="2" id="KW-1185">Reference proteome</keyword>
<sequence length="61" mass="6918">MASRPRQAMGIINLVPHPGSIRPDCLDEPVRNHSLEEPITQKPFSRGFWVIRFKTMTDGEG</sequence>
<organism evidence="1 2">
    <name type="scientific">Agrobacterium tomkonis CFBP 6623</name>
    <dbReference type="NCBI Taxonomy" id="1183432"/>
    <lineage>
        <taxon>Bacteria</taxon>
        <taxon>Pseudomonadati</taxon>
        <taxon>Pseudomonadota</taxon>
        <taxon>Alphaproteobacteria</taxon>
        <taxon>Hyphomicrobiales</taxon>
        <taxon>Rhizobiaceae</taxon>
        <taxon>Rhizobium/Agrobacterium group</taxon>
        <taxon>Agrobacterium</taxon>
        <taxon>Agrobacterium tumefaciens complex</taxon>
    </lineage>
</organism>
<name>A0A1S7NWC7_9HYPH</name>
<dbReference type="EMBL" id="FBWK01000009">
    <property type="protein sequence ID" value="CUX12556.1"/>
    <property type="molecule type" value="Genomic_DNA"/>
</dbReference>
<protein>
    <submittedName>
        <fullName evidence="1">Uncharacterized protein</fullName>
    </submittedName>
</protein>
<gene>
    <name evidence="1" type="ORF">AGR3A_Cc170202</name>
</gene>